<comment type="caution">
    <text evidence="3">The sequence shown here is derived from an EMBL/GenBank/DDBJ whole genome shotgun (WGS) entry which is preliminary data.</text>
</comment>
<dbReference type="InterPro" id="IPR023201">
    <property type="entry name" value="SecY_dom_sf"/>
</dbReference>
<feature type="transmembrane region" description="Helical" evidence="2">
    <location>
        <begin position="17"/>
        <end position="36"/>
    </location>
</feature>
<evidence type="ECO:0000313" key="4">
    <source>
        <dbReference type="Proteomes" id="UP000187609"/>
    </source>
</evidence>
<dbReference type="STRING" id="49451.A0A1J6K8P5"/>
<dbReference type="EMBL" id="MJEQ01004386">
    <property type="protein sequence ID" value="OIT21368.1"/>
    <property type="molecule type" value="Genomic_DNA"/>
</dbReference>
<name>A0A1J6K8P5_NICAT</name>
<dbReference type="GO" id="GO:0015031">
    <property type="term" value="P:protein transport"/>
    <property type="evidence" value="ECO:0007669"/>
    <property type="project" value="InterPro"/>
</dbReference>
<dbReference type="GO" id="GO:0009535">
    <property type="term" value="C:chloroplast thylakoid membrane"/>
    <property type="evidence" value="ECO:0007669"/>
    <property type="project" value="UniProtKB-SubCell"/>
</dbReference>
<sequence>MCSLDKFILRSNGAQKLLDIVVVIAEALTYVLSWMYGSVSQLGVGNAILIILQLFLAAIILMCLDELLQEGYAFGFWNFLVHTYQYL</sequence>
<keyword evidence="2" id="KW-0812">Transmembrane</keyword>
<protein>
    <submittedName>
        <fullName evidence="3">Uncharacterized protein</fullName>
    </submittedName>
</protein>
<dbReference type="InterPro" id="IPR002208">
    <property type="entry name" value="SecY/SEC61-alpha"/>
</dbReference>
<dbReference type="Gene3D" id="1.10.3370.10">
    <property type="entry name" value="SecY subunit domain"/>
    <property type="match status" value="1"/>
</dbReference>
<dbReference type="Gramene" id="OIT21368">
    <property type="protein sequence ID" value="OIT21368"/>
    <property type="gene ID" value="A4A49_34760"/>
</dbReference>
<reference evidence="3" key="1">
    <citation type="submission" date="2016-11" db="EMBL/GenBank/DDBJ databases">
        <title>The genome of Nicotiana attenuata.</title>
        <authorList>
            <person name="Xu S."/>
            <person name="Brockmoeller T."/>
            <person name="Gaquerel E."/>
            <person name="Navarro A."/>
            <person name="Kuhl H."/>
            <person name="Gase K."/>
            <person name="Ling Z."/>
            <person name="Zhou W."/>
            <person name="Kreitzer C."/>
            <person name="Stanke M."/>
            <person name="Tang H."/>
            <person name="Lyons E."/>
            <person name="Pandey P."/>
            <person name="Pandey S.P."/>
            <person name="Timmermann B."/>
            <person name="Baldwin I.T."/>
        </authorList>
    </citation>
    <scope>NUCLEOTIDE SEQUENCE [LARGE SCALE GENOMIC DNA]</scope>
    <source>
        <strain evidence="3">UT</strain>
    </source>
</reference>
<dbReference type="OMA" id="FITTNMW"/>
<proteinExistence type="predicted"/>
<dbReference type="Proteomes" id="UP000187609">
    <property type="component" value="Unassembled WGS sequence"/>
</dbReference>
<evidence type="ECO:0000256" key="2">
    <source>
        <dbReference type="SAM" id="Phobius"/>
    </source>
</evidence>
<evidence type="ECO:0000256" key="1">
    <source>
        <dbReference type="ARBA" id="ARBA00004454"/>
    </source>
</evidence>
<dbReference type="PANTHER" id="PTHR10906">
    <property type="entry name" value="SECY/SEC61-ALPHA FAMILY MEMBER"/>
    <property type="match status" value="1"/>
</dbReference>
<accession>A0A1J6K8P5</accession>
<organism evidence="3 4">
    <name type="scientific">Nicotiana attenuata</name>
    <name type="common">Coyote tobacco</name>
    <dbReference type="NCBI Taxonomy" id="49451"/>
    <lineage>
        <taxon>Eukaryota</taxon>
        <taxon>Viridiplantae</taxon>
        <taxon>Streptophyta</taxon>
        <taxon>Embryophyta</taxon>
        <taxon>Tracheophyta</taxon>
        <taxon>Spermatophyta</taxon>
        <taxon>Magnoliopsida</taxon>
        <taxon>eudicotyledons</taxon>
        <taxon>Gunneridae</taxon>
        <taxon>Pentapetalae</taxon>
        <taxon>asterids</taxon>
        <taxon>lamiids</taxon>
        <taxon>Solanales</taxon>
        <taxon>Solanaceae</taxon>
        <taxon>Nicotianoideae</taxon>
        <taxon>Nicotianeae</taxon>
        <taxon>Nicotiana</taxon>
    </lineage>
</organism>
<feature type="transmembrane region" description="Helical" evidence="2">
    <location>
        <begin position="42"/>
        <end position="64"/>
    </location>
</feature>
<keyword evidence="4" id="KW-1185">Reference proteome</keyword>
<keyword evidence="2" id="KW-1133">Transmembrane helix</keyword>
<comment type="subcellular location">
    <subcellularLocation>
        <location evidence="1">Plastid</location>
        <location evidence="1">Chloroplast thylakoid membrane</location>
        <topology evidence="1">Multi-pass membrane protein</topology>
    </subcellularLocation>
</comment>
<keyword evidence="2" id="KW-0472">Membrane</keyword>
<dbReference type="SUPFAM" id="SSF103491">
    <property type="entry name" value="Preprotein translocase SecY subunit"/>
    <property type="match status" value="1"/>
</dbReference>
<dbReference type="SMR" id="A0A1J6K8P5"/>
<evidence type="ECO:0000313" key="3">
    <source>
        <dbReference type="EMBL" id="OIT21368.1"/>
    </source>
</evidence>
<gene>
    <name evidence="3" type="ORF">A4A49_34760</name>
</gene>
<dbReference type="AlphaFoldDB" id="A0A1J6K8P5"/>